<dbReference type="PANTHER" id="PTHR12197:SF251">
    <property type="entry name" value="EG:BACR7C10.4 PROTEIN"/>
    <property type="match status" value="1"/>
</dbReference>
<dbReference type="Gene3D" id="1.10.220.160">
    <property type="match status" value="1"/>
</dbReference>
<dbReference type="AlphaFoldDB" id="A0A1X2IDR1"/>
<evidence type="ECO:0000313" key="9">
    <source>
        <dbReference type="Proteomes" id="UP000193560"/>
    </source>
</evidence>
<dbReference type="PROSITE" id="PS01360">
    <property type="entry name" value="ZF_MYND_1"/>
    <property type="match status" value="1"/>
</dbReference>
<feature type="compositionally biased region" description="Low complexity" evidence="5">
    <location>
        <begin position="330"/>
        <end position="340"/>
    </location>
</feature>
<dbReference type="Gene3D" id="6.10.140.2220">
    <property type="match status" value="1"/>
</dbReference>
<keyword evidence="9" id="KW-1185">Reference proteome</keyword>
<comment type="caution">
    <text evidence="8">The sequence shown here is derived from an EMBL/GenBank/DDBJ whole genome shotgun (WGS) entry which is preliminary data.</text>
</comment>
<dbReference type="InterPro" id="IPR050869">
    <property type="entry name" value="H3K4_H4K5_MeTrfase"/>
</dbReference>
<evidence type="ECO:0000256" key="1">
    <source>
        <dbReference type="ARBA" id="ARBA00022723"/>
    </source>
</evidence>
<dbReference type="SMART" id="SM00317">
    <property type="entry name" value="SET"/>
    <property type="match status" value="1"/>
</dbReference>
<evidence type="ECO:0000259" key="7">
    <source>
        <dbReference type="PROSITE" id="PS50865"/>
    </source>
</evidence>
<reference evidence="8 9" key="1">
    <citation type="submission" date="2016-07" db="EMBL/GenBank/DDBJ databases">
        <title>Pervasive Adenine N6-methylation of Active Genes in Fungi.</title>
        <authorList>
            <consortium name="DOE Joint Genome Institute"/>
            <person name="Mondo S.J."/>
            <person name="Dannebaum R.O."/>
            <person name="Kuo R.C."/>
            <person name="Labutti K."/>
            <person name="Haridas S."/>
            <person name="Kuo A."/>
            <person name="Salamov A."/>
            <person name="Ahrendt S.R."/>
            <person name="Lipzen A."/>
            <person name="Sullivan W."/>
            <person name="Andreopoulos W.B."/>
            <person name="Clum A."/>
            <person name="Lindquist E."/>
            <person name="Daum C."/>
            <person name="Ramamoorthy G.K."/>
            <person name="Gryganskyi A."/>
            <person name="Culley D."/>
            <person name="Magnuson J.K."/>
            <person name="James T.Y."/>
            <person name="O'Malley M.A."/>
            <person name="Stajich J.E."/>
            <person name="Spatafora J.W."/>
            <person name="Visel A."/>
            <person name="Grigoriev I.V."/>
        </authorList>
    </citation>
    <scope>NUCLEOTIDE SEQUENCE [LARGE SCALE GENOMIC DNA]</scope>
    <source>
        <strain evidence="8 9">NRRL 1336</strain>
    </source>
</reference>
<dbReference type="Gene3D" id="2.170.270.10">
    <property type="entry name" value="SET domain"/>
    <property type="match status" value="1"/>
</dbReference>
<dbReference type="InterPro" id="IPR046341">
    <property type="entry name" value="SET_dom_sf"/>
</dbReference>
<feature type="compositionally biased region" description="Low complexity" evidence="5">
    <location>
        <begin position="429"/>
        <end position="471"/>
    </location>
</feature>
<evidence type="ECO:0000256" key="2">
    <source>
        <dbReference type="ARBA" id="ARBA00022771"/>
    </source>
</evidence>
<dbReference type="InterPro" id="IPR002893">
    <property type="entry name" value="Znf_MYND"/>
</dbReference>
<keyword evidence="1" id="KW-0479">Metal-binding</keyword>
<evidence type="ECO:0000259" key="6">
    <source>
        <dbReference type="PROSITE" id="PS50280"/>
    </source>
</evidence>
<dbReference type="PROSITE" id="PS50280">
    <property type="entry name" value="SET"/>
    <property type="match status" value="1"/>
</dbReference>
<feature type="region of interest" description="Disordered" evidence="5">
    <location>
        <begin position="322"/>
        <end position="347"/>
    </location>
</feature>
<dbReference type="PROSITE" id="PS50865">
    <property type="entry name" value="ZF_MYND_2"/>
    <property type="match status" value="1"/>
</dbReference>
<evidence type="ECO:0000256" key="4">
    <source>
        <dbReference type="PROSITE-ProRule" id="PRU00134"/>
    </source>
</evidence>
<keyword evidence="2 4" id="KW-0863">Zinc-finger</keyword>
<dbReference type="GO" id="GO:0008270">
    <property type="term" value="F:zinc ion binding"/>
    <property type="evidence" value="ECO:0007669"/>
    <property type="project" value="UniProtKB-KW"/>
</dbReference>
<keyword evidence="3" id="KW-0862">Zinc</keyword>
<dbReference type="STRING" id="90262.A0A1X2IDR1"/>
<dbReference type="SUPFAM" id="SSF82199">
    <property type="entry name" value="SET domain"/>
    <property type="match status" value="1"/>
</dbReference>
<evidence type="ECO:0008006" key="10">
    <source>
        <dbReference type="Google" id="ProtNLM"/>
    </source>
</evidence>
<dbReference type="Pfam" id="PF01753">
    <property type="entry name" value="zf-MYND"/>
    <property type="match status" value="1"/>
</dbReference>
<evidence type="ECO:0000313" key="8">
    <source>
        <dbReference type="EMBL" id="ORZ13732.1"/>
    </source>
</evidence>
<proteinExistence type="predicted"/>
<dbReference type="PANTHER" id="PTHR12197">
    <property type="entry name" value="HISTONE-LYSINE N-METHYLTRANSFERASE SMYD"/>
    <property type="match status" value="1"/>
</dbReference>
<feature type="region of interest" description="Disordered" evidence="5">
    <location>
        <begin position="415"/>
        <end position="479"/>
    </location>
</feature>
<dbReference type="InterPro" id="IPR001214">
    <property type="entry name" value="SET_dom"/>
</dbReference>
<evidence type="ECO:0000256" key="3">
    <source>
        <dbReference type="ARBA" id="ARBA00022833"/>
    </source>
</evidence>
<name>A0A1X2IDR1_9FUNG</name>
<accession>A0A1X2IDR1</accession>
<dbReference type="SUPFAM" id="SSF144232">
    <property type="entry name" value="HIT/MYND zinc finger-like"/>
    <property type="match status" value="1"/>
</dbReference>
<protein>
    <recommendedName>
        <fullName evidence="10">SET domain-containing protein</fullName>
    </recommendedName>
</protein>
<feature type="domain" description="MYND-type" evidence="7">
    <location>
        <begin position="55"/>
        <end position="101"/>
    </location>
</feature>
<dbReference type="Proteomes" id="UP000193560">
    <property type="component" value="Unassembled WGS sequence"/>
</dbReference>
<dbReference type="OrthoDB" id="265717at2759"/>
<dbReference type="GO" id="GO:0005634">
    <property type="term" value="C:nucleus"/>
    <property type="evidence" value="ECO:0007669"/>
    <property type="project" value="TreeGrafter"/>
</dbReference>
<gene>
    <name evidence="8" type="ORF">BCR42DRAFT_418955</name>
</gene>
<evidence type="ECO:0000256" key="5">
    <source>
        <dbReference type="SAM" id="MobiDB-lite"/>
    </source>
</evidence>
<dbReference type="Pfam" id="PF00856">
    <property type="entry name" value="SET"/>
    <property type="match status" value="1"/>
</dbReference>
<organism evidence="8 9">
    <name type="scientific">Absidia repens</name>
    <dbReference type="NCBI Taxonomy" id="90262"/>
    <lineage>
        <taxon>Eukaryota</taxon>
        <taxon>Fungi</taxon>
        <taxon>Fungi incertae sedis</taxon>
        <taxon>Mucoromycota</taxon>
        <taxon>Mucoromycotina</taxon>
        <taxon>Mucoromycetes</taxon>
        <taxon>Mucorales</taxon>
        <taxon>Cunninghamellaceae</taxon>
        <taxon>Absidia</taxon>
    </lineage>
</organism>
<feature type="domain" description="SET" evidence="6">
    <location>
        <begin position="13"/>
        <end position="270"/>
    </location>
</feature>
<sequence>MFSSPLQNYLDAHKVTLTTTQQKGRSIFATHQHDRGSTIITSQPVALVSVSDDYCQHCFRQSHYAASEHTTLQRCSRCKTAYFCGMECFKSAWINYHRYVCGDDDWRTFDEEILERIVCSLIRYKQQNTTSPAPLKSTHSSSTLPNESIHVTMEAFSYLEDHLDDQPAHITQQLSELASKVLQRPYLKQKAEQCGISHADLVRFQSQSQCNAISVQDEHLFVVGEGLYPVASFFNHSCRPNAAAVFDGALLMIKAIEPIYPGEEITLAYIDIGRSRGYRQRNLRDRYFFTCDCVRCSDQGWLRLLDRMVGDDEEDEHEDIANVSRNNNIHSHLSPPSSSLPKERRKKTDQLDTLRQHINHWDLLTLSRQYDRLKNIHPDPSQPLSLGTFTHHMLQLFTPYVWSVSNPDLHYTNNQSLYSSIPPPPPPTTADSTSTPPISPCSMTSSISASLSLSTSPPLSPESALPFPSSSNSKPAMGASSSFMNQDFYAEFDDPLPNFAQPPVQPNYQSILTKAMETCLSFPVNPHSLMPSTTTANTTTITTVSSNDTTHMLSIPVFRISTLSGVHHLFYEAMENKHWPFAVKCGLYILIQYCFLYPPYHPTMAHHLMMLAKTGWNFIVNDRIREKVYARGVRRWIALAKETAKHAFGIHGCHYQEAVNLEWLFRREHQLVLG</sequence>
<dbReference type="EMBL" id="MCGE01000016">
    <property type="protein sequence ID" value="ORZ13732.1"/>
    <property type="molecule type" value="Genomic_DNA"/>
</dbReference>